<evidence type="ECO:0000259" key="6">
    <source>
        <dbReference type="PROSITE" id="PS51898"/>
    </source>
</evidence>
<evidence type="ECO:0000256" key="5">
    <source>
        <dbReference type="PROSITE-ProRule" id="PRU01248"/>
    </source>
</evidence>
<dbReference type="Pfam" id="PF00589">
    <property type="entry name" value="Phage_integrase"/>
    <property type="match status" value="1"/>
</dbReference>
<comment type="caution">
    <text evidence="8">The sequence shown here is derived from an EMBL/GenBank/DDBJ whole genome shotgun (WGS) entry which is preliminary data.</text>
</comment>
<reference evidence="8 9" key="1">
    <citation type="submission" date="2018-09" db="EMBL/GenBank/DDBJ databases">
        <title>Genomic Encyclopedia of Archaeal and Bacterial Type Strains, Phase II (KMG-II): from individual species to whole genera.</title>
        <authorList>
            <person name="Goeker M."/>
        </authorList>
    </citation>
    <scope>NUCLEOTIDE SEQUENCE [LARGE SCALE GENOMIC DNA]</scope>
    <source>
        <strain evidence="8 9">DSM 17008</strain>
    </source>
</reference>
<dbReference type="CDD" id="cd01189">
    <property type="entry name" value="INT_ICEBs1_C_like"/>
    <property type="match status" value="1"/>
</dbReference>
<dbReference type="GO" id="GO:0015074">
    <property type="term" value="P:DNA integration"/>
    <property type="evidence" value="ECO:0007669"/>
    <property type="project" value="UniProtKB-KW"/>
</dbReference>
<dbReference type="GO" id="GO:0006310">
    <property type="term" value="P:DNA recombination"/>
    <property type="evidence" value="ECO:0007669"/>
    <property type="project" value="UniProtKB-KW"/>
</dbReference>
<comment type="similarity">
    <text evidence="1">Belongs to the 'phage' integrase family.</text>
</comment>
<name>A0A419V558_9BACL</name>
<dbReference type="InterPro" id="IPR050090">
    <property type="entry name" value="Tyrosine_recombinase_XerCD"/>
</dbReference>
<dbReference type="PROSITE" id="PS51898">
    <property type="entry name" value="TYR_RECOMBINASE"/>
    <property type="match status" value="1"/>
</dbReference>
<dbReference type="InterPro" id="IPR044068">
    <property type="entry name" value="CB"/>
</dbReference>
<dbReference type="GO" id="GO:0003677">
    <property type="term" value="F:DNA binding"/>
    <property type="evidence" value="ECO:0007669"/>
    <property type="project" value="UniProtKB-UniRule"/>
</dbReference>
<dbReference type="Gene3D" id="1.10.150.130">
    <property type="match status" value="1"/>
</dbReference>
<dbReference type="EMBL" id="RAPK01000008">
    <property type="protein sequence ID" value="RKD73658.1"/>
    <property type="molecule type" value="Genomic_DNA"/>
</dbReference>
<keyword evidence="2" id="KW-0229">DNA integration</keyword>
<gene>
    <name evidence="8" type="ORF">ATL39_1960</name>
</gene>
<dbReference type="InterPro" id="IPR011010">
    <property type="entry name" value="DNA_brk_join_enz"/>
</dbReference>
<dbReference type="AlphaFoldDB" id="A0A419V558"/>
<dbReference type="OrthoDB" id="9803188at2"/>
<dbReference type="Gene3D" id="1.10.443.10">
    <property type="entry name" value="Intergrase catalytic core"/>
    <property type="match status" value="1"/>
</dbReference>
<sequence length="402" mass="46461">MIEGKGSLEKRGKNRWRLRINIGYKADGRPIRRYRTVTAKNKTEANRYLAQFITEIESGEYIAPEKMHFSAFVEEWKNKYAAKELAPTTYYSYVKTIERRMLPVFGDMKLSDIKPFHIVDYMNELQKPGQHTQKEGATLSASVLQFNHRILKNIFSRAVDWEIIKTNPVANVSKPKATKSRADAYDNQEIELLFEALKNEPEQWKVMMTLVFSTGLRRGEVLGLEWDKVDLQEGTLEVVQTVQYVAGQGSLIRPPKTGRTRKMSLPADVVHMLKEYKHQKSKDKLQAGELWADHNHFFVFSSWDGKPMHATSVGQWWSRFTKRHGLKHIRFHDLRHTSATFLINRGVHPKVIADRLGHADIMTTMNIYGHVLQQADKQTAKEFDGVFKKQSSNIKKESTAKN</sequence>
<dbReference type="InterPro" id="IPR010998">
    <property type="entry name" value="Integrase_recombinase_N"/>
</dbReference>
<dbReference type="RefSeq" id="WP_120193141.1">
    <property type="nucleotide sequence ID" value="NZ_RAPK01000008.1"/>
</dbReference>
<protein>
    <submittedName>
        <fullName evidence="8">Site-specific recombinase XerD</fullName>
    </submittedName>
</protein>
<keyword evidence="3 5" id="KW-0238">DNA-binding</keyword>
<dbReference type="PANTHER" id="PTHR30349:SF41">
    <property type="entry name" value="INTEGRASE_RECOMBINASE PROTEIN MJ0367-RELATED"/>
    <property type="match status" value="1"/>
</dbReference>
<dbReference type="Proteomes" id="UP000285120">
    <property type="component" value="Unassembled WGS sequence"/>
</dbReference>
<evidence type="ECO:0000256" key="2">
    <source>
        <dbReference type="ARBA" id="ARBA00022908"/>
    </source>
</evidence>
<evidence type="ECO:0000256" key="1">
    <source>
        <dbReference type="ARBA" id="ARBA00008857"/>
    </source>
</evidence>
<proteinExistence type="inferred from homology"/>
<evidence type="ECO:0000259" key="7">
    <source>
        <dbReference type="PROSITE" id="PS51900"/>
    </source>
</evidence>
<evidence type="ECO:0000256" key="3">
    <source>
        <dbReference type="ARBA" id="ARBA00023125"/>
    </source>
</evidence>
<dbReference type="InterPro" id="IPR013762">
    <property type="entry name" value="Integrase-like_cat_sf"/>
</dbReference>
<dbReference type="InterPro" id="IPR004107">
    <property type="entry name" value="Integrase_SAM-like_N"/>
</dbReference>
<keyword evidence="9" id="KW-1185">Reference proteome</keyword>
<organism evidence="8 9">
    <name type="scientific">Sinobaca qinghaiensis</name>
    <dbReference type="NCBI Taxonomy" id="342944"/>
    <lineage>
        <taxon>Bacteria</taxon>
        <taxon>Bacillati</taxon>
        <taxon>Bacillota</taxon>
        <taxon>Bacilli</taxon>
        <taxon>Bacillales</taxon>
        <taxon>Sporolactobacillaceae</taxon>
        <taxon>Sinobaca</taxon>
    </lineage>
</organism>
<dbReference type="PANTHER" id="PTHR30349">
    <property type="entry name" value="PHAGE INTEGRASE-RELATED"/>
    <property type="match status" value="1"/>
</dbReference>
<dbReference type="Pfam" id="PF14659">
    <property type="entry name" value="Phage_int_SAM_3"/>
    <property type="match status" value="1"/>
</dbReference>
<dbReference type="PROSITE" id="PS51900">
    <property type="entry name" value="CB"/>
    <property type="match status" value="1"/>
</dbReference>
<keyword evidence="4" id="KW-0233">DNA recombination</keyword>
<evidence type="ECO:0000256" key="4">
    <source>
        <dbReference type="ARBA" id="ARBA00023172"/>
    </source>
</evidence>
<accession>A0A419V558</accession>
<evidence type="ECO:0000313" key="8">
    <source>
        <dbReference type="EMBL" id="RKD73658.1"/>
    </source>
</evidence>
<feature type="domain" description="Tyr recombinase" evidence="6">
    <location>
        <begin position="180"/>
        <end position="381"/>
    </location>
</feature>
<feature type="domain" description="Core-binding (CB)" evidence="7">
    <location>
        <begin position="67"/>
        <end position="159"/>
    </location>
</feature>
<evidence type="ECO:0000313" key="9">
    <source>
        <dbReference type="Proteomes" id="UP000285120"/>
    </source>
</evidence>
<dbReference type="InterPro" id="IPR002104">
    <property type="entry name" value="Integrase_catalytic"/>
</dbReference>
<dbReference type="SUPFAM" id="SSF56349">
    <property type="entry name" value="DNA breaking-rejoining enzymes"/>
    <property type="match status" value="1"/>
</dbReference>